<dbReference type="PANTHER" id="PTHR43298:SF2">
    <property type="entry name" value="FMN_FAD EXPORTER YEEO-RELATED"/>
    <property type="match status" value="1"/>
</dbReference>
<evidence type="ECO:0000256" key="4">
    <source>
        <dbReference type="ARBA" id="ARBA00020268"/>
    </source>
</evidence>
<name>A0AAW9K8X8_CLOPF</name>
<dbReference type="GO" id="GO:0042910">
    <property type="term" value="F:xenobiotic transmembrane transporter activity"/>
    <property type="evidence" value="ECO:0007669"/>
    <property type="project" value="InterPro"/>
</dbReference>
<dbReference type="GO" id="GO:0015297">
    <property type="term" value="F:antiporter activity"/>
    <property type="evidence" value="ECO:0007669"/>
    <property type="project" value="UniProtKB-KW"/>
</dbReference>
<evidence type="ECO:0000256" key="2">
    <source>
        <dbReference type="ARBA" id="ARBA00004651"/>
    </source>
</evidence>
<feature type="transmembrane region" description="Helical" evidence="13">
    <location>
        <begin position="271"/>
        <end position="293"/>
    </location>
</feature>
<dbReference type="GO" id="GO:0006811">
    <property type="term" value="P:monoatomic ion transport"/>
    <property type="evidence" value="ECO:0007669"/>
    <property type="project" value="UniProtKB-KW"/>
</dbReference>
<organism evidence="15 16">
    <name type="scientific">Clostridium perfringens</name>
    <dbReference type="NCBI Taxonomy" id="1502"/>
    <lineage>
        <taxon>Bacteria</taxon>
        <taxon>Bacillati</taxon>
        <taxon>Bacillota</taxon>
        <taxon>Clostridia</taxon>
        <taxon>Eubacteriales</taxon>
        <taxon>Clostridiaceae</taxon>
        <taxon>Clostridium</taxon>
    </lineage>
</organism>
<dbReference type="CDD" id="cd13140">
    <property type="entry name" value="MATE_like_1"/>
    <property type="match status" value="1"/>
</dbReference>
<evidence type="ECO:0000313" key="15">
    <source>
        <dbReference type="EMBL" id="MDZ7542171.1"/>
    </source>
</evidence>
<dbReference type="EMBL" id="WNUI01000054">
    <property type="protein sequence ID" value="MDZ4910028.1"/>
    <property type="molecule type" value="Genomic_DNA"/>
</dbReference>
<reference evidence="15" key="1">
    <citation type="submission" date="2019-11" db="EMBL/GenBank/DDBJ databases">
        <title>Characterization of Clostridium perfringens isolates from swine manure treated agricultural soils.</title>
        <authorList>
            <person name="Wushke S.T."/>
        </authorList>
    </citation>
    <scope>NUCLEOTIDE SEQUENCE</scope>
    <source>
        <strain evidence="15">X62</strain>
        <strain evidence="14">X94</strain>
    </source>
</reference>
<keyword evidence="9 13" id="KW-1133">Transmembrane helix</keyword>
<feature type="transmembrane region" description="Helical" evidence="13">
    <location>
        <begin position="352"/>
        <end position="373"/>
    </location>
</feature>
<evidence type="ECO:0000313" key="14">
    <source>
        <dbReference type="EMBL" id="MDZ4910028.1"/>
    </source>
</evidence>
<feature type="transmembrane region" description="Helical" evidence="13">
    <location>
        <begin position="164"/>
        <end position="185"/>
    </location>
</feature>
<dbReference type="RefSeq" id="WP_168971645.1">
    <property type="nucleotide sequence ID" value="NZ_CATNXX010000048.1"/>
</dbReference>
<comment type="similarity">
    <text evidence="3">Belongs to the multi antimicrobial extrusion (MATE) (TC 2.A.66.1) family.</text>
</comment>
<proteinExistence type="inferred from homology"/>
<dbReference type="PANTHER" id="PTHR43298">
    <property type="entry name" value="MULTIDRUG RESISTANCE PROTEIN NORM-RELATED"/>
    <property type="match status" value="1"/>
</dbReference>
<keyword evidence="10" id="KW-0406">Ion transport</keyword>
<dbReference type="AlphaFoldDB" id="A0AAW9K8X8"/>
<keyword evidence="7" id="KW-1003">Cell membrane</keyword>
<dbReference type="InterPro" id="IPR048279">
    <property type="entry name" value="MdtK-like"/>
</dbReference>
<evidence type="ECO:0000256" key="6">
    <source>
        <dbReference type="ARBA" id="ARBA00022449"/>
    </source>
</evidence>
<comment type="caution">
    <text evidence="15">The sequence shown here is derived from an EMBL/GenBank/DDBJ whole genome shotgun (WGS) entry which is preliminary data.</text>
</comment>
<dbReference type="Proteomes" id="UP001288944">
    <property type="component" value="Unassembled WGS sequence"/>
</dbReference>
<evidence type="ECO:0000256" key="11">
    <source>
        <dbReference type="ARBA" id="ARBA00023136"/>
    </source>
</evidence>
<evidence type="ECO:0000313" key="16">
    <source>
        <dbReference type="Proteomes" id="UP001288944"/>
    </source>
</evidence>
<feature type="transmembrane region" description="Helical" evidence="13">
    <location>
        <begin position="233"/>
        <end position="259"/>
    </location>
</feature>
<evidence type="ECO:0000256" key="12">
    <source>
        <dbReference type="ARBA" id="ARBA00031636"/>
    </source>
</evidence>
<comment type="function">
    <text evidence="1">Multidrug efflux pump.</text>
</comment>
<evidence type="ECO:0000256" key="1">
    <source>
        <dbReference type="ARBA" id="ARBA00003408"/>
    </source>
</evidence>
<keyword evidence="6" id="KW-0050">Antiport</keyword>
<accession>A0AAW9K8X8</accession>
<protein>
    <recommendedName>
        <fullName evidence="4">Probable multidrug resistance protein NorM</fullName>
    </recommendedName>
    <alternativeName>
        <fullName evidence="12">Multidrug-efflux transporter</fullName>
    </alternativeName>
</protein>
<dbReference type="PIRSF" id="PIRSF006603">
    <property type="entry name" value="DinF"/>
    <property type="match status" value="1"/>
</dbReference>
<comment type="subcellular location">
    <subcellularLocation>
        <location evidence="2">Cell membrane</location>
        <topology evidence="2">Multi-pass membrane protein</topology>
    </subcellularLocation>
</comment>
<sequence>MKKIDLTKGKVLSVLTTLALPIMGSSFLQFAYGLIDMFWVGGLGSSAVASIGSSSFFLGLGYSINALVVTGTGIKVSHEVGRKNEIETEDYIRNGLIMNFLIGLIYALVLVVFGKGFIGFLNLNDPLVERDSYIYLAVSAPVLFFSFFNYLFTRILASFGNNKLALKISATGIILNMILDPILIYTFKLGVFGAAVATLLANILMFFMYIYYGKGIFKIDLKKKVNYEKVREIARLGFPMASQRVLFTLVNIILARIIASFGADAIAAQKIGLQIESVSFMVIGGLNGAIAGFTGQNYGAKKLNRVNEGYKKALLLGAIYSILVSALFICIPGLLVGLFVKDEATIIIGSSYLRVLGIVQIFSSFEMISNGVFSGLGLPKIPSAISIIFTMLRIPMALVLVKFLGINGVWWSIAISNILKGSTSCIIYRLKIYAFGKNTRDFNHGMNCHDIC</sequence>
<keyword evidence="11 13" id="KW-0472">Membrane</keyword>
<feature type="transmembrane region" description="Helical" evidence="13">
    <location>
        <begin position="12"/>
        <end position="35"/>
    </location>
</feature>
<feature type="transmembrane region" description="Helical" evidence="13">
    <location>
        <begin position="314"/>
        <end position="340"/>
    </location>
</feature>
<evidence type="ECO:0000256" key="9">
    <source>
        <dbReference type="ARBA" id="ARBA00022989"/>
    </source>
</evidence>
<evidence type="ECO:0000256" key="10">
    <source>
        <dbReference type="ARBA" id="ARBA00023065"/>
    </source>
</evidence>
<evidence type="ECO:0000256" key="13">
    <source>
        <dbReference type="SAM" id="Phobius"/>
    </source>
</evidence>
<keyword evidence="8 13" id="KW-0812">Transmembrane</keyword>
<feature type="transmembrane region" description="Helical" evidence="13">
    <location>
        <begin position="133"/>
        <end position="152"/>
    </location>
</feature>
<dbReference type="Pfam" id="PF01554">
    <property type="entry name" value="MatE"/>
    <property type="match status" value="2"/>
</dbReference>
<dbReference type="EMBL" id="WNUR01000046">
    <property type="protein sequence ID" value="MDZ7542171.1"/>
    <property type="molecule type" value="Genomic_DNA"/>
</dbReference>
<keyword evidence="5" id="KW-0813">Transport</keyword>
<evidence type="ECO:0000256" key="7">
    <source>
        <dbReference type="ARBA" id="ARBA00022475"/>
    </source>
</evidence>
<evidence type="ECO:0000256" key="5">
    <source>
        <dbReference type="ARBA" id="ARBA00022448"/>
    </source>
</evidence>
<evidence type="ECO:0000256" key="8">
    <source>
        <dbReference type="ARBA" id="ARBA00022692"/>
    </source>
</evidence>
<gene>
    <name evidence="14" type="ORF">GNF68_13355</name>
    <name evidence="15" type="ORF">GNF83_13115</name>
</gene>
<feature type="transmembrane region" description="Helical" evidence="13">
    <location>
        <begin position="55"/>
        <end position="76"/>
    </location>
</feature>
<feature type="transmembrane region" description="Helical" evidence="13">
    <location>
        <begin position="96"/>
        <end position="121"/>
    </location>
</feature>
<dbReference type="GO" id="GO:0005886">
    <property type="term" value="C:plasma membrane"/>
    <property type="evidence" value="ECO:0007669"/>
    <property type="project" value="UniProtKB-SubCell"/>
</dbReference>
<feature type="transmembrane region" description="Helical" evidence="13">
    <location>
        <begin position="191"/>
        <end position="212"/>
    </location>
</feature>
<dbReference type="InterPro" id="IPR050222">
    <property type="entry name" value="MATE_MdtK"/>
</dbReference>
<dbReference type="Proteomes" id="UP001288778">
    <property type="component" value="Unassembled WGS sequence"/>
</dbReference>
<feature type="transmembrane region" description="Helical" evidence="13">
    <location>
        <begin position="410"/>
        <end position="430"/>
    </location>
</feature>
<evidence type="ECO:0000256" key="3">
    <source>
        <dbReference type="ARBA" id="ARBA00010199"/>
    </source>
</evidence>
<dbReference type="NCBIfam" id="TIGR00797">
    <property type="entry name" value="matE"/>
    <property type="match status" value="1"/>
</dbReference>
<dbReference type="InterPro" id="IPR002528">
    <property type="entry name" value="MATE_fam"/>
</dbReference>